<protein>
    <submittedName>
        <fullName evidence="3">Uncharacterized protein</fullName>
    </submittedName>
</protein>
<keyword evidence="2" id="KW-0732">Signal</keyword>
<dbReference type="AlphaFoldDB" id="A0A4Q4LZQ4"/>
<evidence type="ECO:0000256" key="1">
    <source>
        <dbReference type="SAM" id="MobiDB-lite"/>
    </source>
</evidence>
<gene>
    <name evidence="3" type="ORF">AA0114_g12567</name>
</gene>
<name>A0A4Q4LZQ4_9PLEO</name>
<dbReference type="Proteomes" id="UP000292402">
    <property type="component" value="Unassembled WGS sequence"/>
</dbReference>
<feature type="chain" id="PRO_5021002177" evidence="2">
    <location>
        <begin position="20"/>
        <end position="264"/>
    </location>
</feature>
<feature type="signal peptide" evidence="2">
    <location>
        <begin position="1"/>
        <end position="19"/>
    </location>
</feature>
<proteinExistence type="predicted"/>
<accession>A0A4Q4LZQ4</accession>
<evidence type="ECO:0000313" key="4">
    <source>
        <dbReference type="Proteomes" id="UP000292402"/>
    </source>
</evidence>
<comment type="caution">
    <text evidence="3">The sequence shown here is derived from an EMBL/GenBank/DDBJ whole genome shotgun (WGS) entry which is preliminary data.</text>
</comment>
<evidence type="ECO:0000256" key="2">
    <source>
        <dbReference type="SAM" id="SignalP"/>
    </source>
</evidence>
<organism evidence="3 4">
    <name type="scientific">Alternaria tenuissima</name>
    <dbReference type="NCBI Taxonomy" id="119927"/>
    <lineage>
        <taxon>Eukaryota</taxon>
        <taxon>Fungi</taxon>
        <taxon>Dikarya</taxon>
        <taxon>Ascomycota</taxon>
        <taxon>Pezizomycotina</taxon>
        <taxon>Dothideomycetes</taxon>
        <taxon>Pleosporomycetidae</taxon>
        <taxon>Pleosporales</taxon>
        <taxon>Pleosporineae</taxon>
        <taxon>Pleosporaceae</taxon>
        <taxon>Alternaria</taxon>
        <taxon>Alternaria sect. Alternaria</taxon>
        <taxon>Alternaria alternata complex</taxon>
    </lineage>
</organism>
<reference evidence="4" key="1">
    <citation type="journal article" date="2019" name="bioRxiv">
        <title>Genomics, evolutionary history and diagnostics of the Alternaria alternata species group including apple and Asian pear pathotypes.</title>
        <authorList>
            <person name="Armitage A.D."/>
            <person name="Cockerton H.M."/>
            <person name="Sreenivasaprasad S."/>
            <person name="Woodhall J.W."/>
            <person name="Lane C.R."/>
            <person name="Harrison R.J."/>
            <person name="Clarkson J.P."/>
        </authorList>
    </citation>
    <scope>NUCLEOTIDE SEQUENCE [LARGE SCALE GENOMIC DNA]</scope>
    <source>
        <strain evidence="4">FERA 1082</strain>
    </source>
</reference>
<feature type="region of interest" description="Disordered" evidence="1">
    <location>
        <begin position="196"/>
        <end position="229"/>
    </location>
</feature>
<sequence length="264" mass="27746">MPSPAYPIALVALIGSALADIHNVNLPSNFFDGPQSGIGSWYRASAGQDSTNGKSWCAYTYYNSDPVFAVSLKAMGGKTYNSDPAGWKAATQKYCGLEATVKDPKTGKQMLMYIGDAFDDKYVLVSYLLKYYSARSLGNTFHQSPGSIDIMIDAFSNIHGNPNGNKNDVIKGVEWQLTGRVNTKYAADGAVWPTKAGAAPTTPAPTKMQTSASPKPSASPSGGGEGAKCSDSTNCNSGMTCLAPDGVCSTAACNWGLEPPSFGF</sequence>
<dbReference type="EMBL" id="PDXA01000087">
    <property type="protein sequence ID" value="RYN27286.1"/>
    <property type="molecule type" value="Genomic_DNA"/>
</dbReference>
<evidence type="ECO:0000313" key="3">
    <source>
        <dbReference type="EMBL" id="RYN27286.1"/>
    </source>
</evidence>
<feature type="compositionally biased region" description="Low complexity" evidence="1">
    <location>
        <begin position="196"/>
        <end position="220"/>
    </location>
</feature>